<evidence type="ECO:0000256" key="8">
    <source>
        <dbReference type="SAM" id="MobiDB-lite"/>
    </source>
</evidence>
<evidence type="ECO:0000259" key="11">
    <source>
        <dbReference type="PROSITE" id="PS51846"/>
    </source>
</evidence>
<dbReference type="OMA" id="IMAEDTV"/>
<evidence type="ECO:0000256" key="6">
    <source>
        <dbReference type="PROSITE-ProRule" id="PRU00703"/>
    </source>
</evidence>
<dbReference type="PROSITE" id="PS51371">
    <property type="entry name" value="CBS"/>
    <property type="match status" value="1"/>
</dbReference>
<keyword evidence="6" id="KW-0129">CBS domain</keyword>
<proteinExistence type="predicted"/>
<evidence type="ECO:0000256" key="2">
    <source>
        <dbReference type="ARBA" id="ARBA00022692"/>
    </source>
</evidence>
<feature type="transmembrane region" description="Helical" evidence="9">
    <location>
        <begin position="141"/>
        <end position="160"/>
    </location>
</feature>
<dbReference type="KEGG" id="plj:28886092"/>
<evidence type="ECO:0000313" key="14">
    <source>
        <dbReference type="EMBL" id="OAQ92221.1"/>
    </source>
</evidence>
<dbReference type="PROSITE" id="PS51846">
    <property type="entry name" value="CNNM"/>
    <property type="match status" value="1"/>
</dbReference>
<keyword evidence="4 7" id="KW-1133">Transmembrane helix</keyword>
<organism evidence="14 15">
    <name type="scientific">Purpureocillium lilacinum</name>
    <name type="common">Paecilomyces lilacinus</name>
    <dbReference type="NCBI Taxonomy" id="33203"/>
    <lineage>
        <taxon>Eukaryota</taxon>
        <taxon>Fungi</taxon>
        <taxon>Dikarya</taxon>
        <taxon>Ascomycota</taxon>
        <taxon>Pezizomycotina</taxon>
        <taxon>Sordariomycetes</taxon>
        <taxon>Hypocreomycetidae</taxon>
        <taxon>Hypocreales</taxon>
        <taxon>Ophiocordycipitaceae</taxon>
        <taxon>Purpureocillium</taxon>
    </lineage>
</organism>
<sequence>MRRNGGSPGGFSSLRPAVLGAGRLLGMGFSTVAAAPLSKSGHGGGGDDEGEGQPLWVLAVASMVLVLLGGAFAGLTIALMGQDSIYLQVVSGDPTEPQHKNAGRVLSLLKKGKHWVLVTLLLANVIVNESLPVVLDRTLGGGVAAVVGSTVLIVIFGEIVPQSICVRYGLPIGGYMSKPVLALMYLLSPVAWPTAKLLDWILGEDHGTVYKKSGLKTLVTLHKSLGELSERLNQDEVTIITAVLDLKDKPVSEVMTPMEDVFTLAEDHILDEKTMDTILSSGYSRIPIYRAGNRTDFVGMLLVKTLITYDPEDRIPVRDVPLGAIVETRPETSCLDIINFFQEGKSHLVLVSEYPGSDKGALGVVTLEDVIEELIGEEIVDESDVYVDVHKAIRRLTPAPRARRVHGHSEVATAATAAALAAKNRSDILVDIAEHPDGQSVTVGSLGAQSDSGAQEQRPKTAIFMKRRSSAGPDGQANGGGGGGGGGTVPVKASLNDMRQQLRLGPANLASHPRNMTRNNVFKIKQGLSVTTLVPADTNGKPGQPHQHPPTSKPVDGEGAATPDEGEGETAPLLKGLNGNGNGSSNGEGYGSDASKGKRNADGQ</sequence>
<dbReference type="InterPro" id="IPR002550">
    <property type="entry name" value="CNNM"/>
</dbReference>
<dbReference type="Proteomes" id="UP001287286">
    <property type="component" value="Unassembled WGS sequence"/>
</dbReference>
<evidence type="ECO:0000256" key="7">
    <source>
        <dbReference type="PROSITE-ProRule" id="PRU01193"/>
    </source>
</evidence>
<dbReference type="EMBL" id="LSBI01000003">
    <property type="protein sequence ID" value="OAQ92221.1"/>
    <property type="molecule type" value="Genomic_DNA"/>
</dbReference>
<dbReference type="GO" id="GO:0016020">
    <property type="term" value="C:membrane"/>
    <property type="evidence" value="ECO:0007669"/>
    <property type="project" value="UniProtKB-SubCell"/>
</dbReference>
<dbReference type="STRING" id="33203.A0A179HRP3"/>
<dbReference type="EMBL" id="LSBH01000003">
    <property type="protein sequence ID" value="OAQ82181.1"/>
    <property type="molecule type" value="Genomic_DNA"/>
</dbReference>
<dbReference type="GO" id="GO:0007005">
    <property type="term" value="P:mitochondrion organization"/>
    <property type="evidence" value="ECO:0007669"/>
    <property type="project" value="EnsemblFungi"/>
</dbReference>
<reference evidence="14 15" key="1">
    <citation type="submission" date="2016-02" db="EMBL/GenBank/DDBJ databases">
        <title>Biosynthesis of antibiotic leucinostatins and their inhibition on Phytophthora in bio-control Purpureocillium lilacinum.</title>
        <authorList>
            <person name="Wang G."/>
            <person name="Liu Z."/>
            <person name="Lin R."/>
            <person name="Li E."/>
            <person name="Mao Z."/>
            <person name="Ling J."/>
            <person name="Yin W."/>
            <person name="Xie B."/>
        </authorList>
    </citation>
    <scope>NUCLEOTIDE SEQUENCE [LARGE SCALE GENOMIC DNA]</scope>
    <source>
        <strain evidence="13">PLBJ-1</strain>
        <strain evidence="14">PLFJ-1</strain>
    </source>
</reference>
<evidence type="ECO:0000256" key="3">
    <source>
        <dbReference type="ARBA" id="ARBA00022737"/>
    </source>
</evidence>
<evidence type="ECO:0000313" key="13">
    <source>
        <dbReference type="EMBL" id="OAQ82181.1"/>
    </source>
</evidence>
<comment type="subcellular location">
    <subcellularLocation>
        <location evidence="1">Membrane</location>
        <topology evidence="1">Multi-pass membrane protein</topology>
    </subcellularLocation>
</comment>
<dbReference type="Proteomes" id="UP000078340">
    <property type="component" value="Unassembled WGS sequence"/>
</dbReference>
<evidence type="ECO:0000313" key="15">
    <source>
        <dbReference type="Proteomes" id="UP000078340"/>
    </source>
</evidence>
<keyword evidence="16" id="KW-1185">Reference proteome</keyword>
<dbReference type="GO" id="GO:0030026">
    <property type="term" value="P:intracellular manganese ion homeostasis"/>
    <property type="evidence" value="ECO:0007669"/>
    <property type="project" value="EnsemblFungi"/>
</dbReference>
<dbReference type="GO" id="GO:0010961">
    <property type="term" value="P:intracellular magnesium ion homeostasis"/>
    <property type="evidence" value="ECO:0007669"/>
    <property type="project" value="EnsemblFungi"/>
</dbReference>
<feature type="transmembrane region" description="Helical" evidence="9">
    <location>
        <begin position="12"/>
        <end position="35"/>
    </location>
</feature>
<dbReference type="Gene3D" id="3.10.580.10">
    <property type="entry name" value="CBS-domain"/>
    <property type="match status" value="1"/>
</dbReference>
<feature type="compositionally biased region" description="Gly residues" evidence="8">
    <location>
        <begin position="477"/>
        <end position="488"/>
    </location>
</feature>
<keyword evidence="3" id="KW-0677">Repeat</keyword>
<evidence type="ECO:0000313" key="16">
    <source>
        <dbReference type="Proteomes" id="UP001287286"/>
    </source>
</evidence>
<evidence type="ECO:0000313" key="12">
    <source>
        <dbReference type="EMBL" id="KAK4089110.1"/>
    </source>
</evidence>
<feature type="compositionally biased region" description="Gly residues" evidence="8">
    <location>
        <begin position="578"/>
        <end position="590"/>
    </location>
</feature>
<dbReference type="CDD" id="cd04590">
    <property type="entry name" value="CBS_pair_CorC_HlyC_assoc"/>
    <property type="match status" value="1"/>
</dbReference>
<feature type="region of interest" description="Disordered" evidence="8">
    <location>
        <begin position="533"/>
        <end position="604"/>
    </location>
</feature>
<dbReference type="Proteomes" id="UP000078240">
    <property type="component" value="Unassembled WGS sequence"/>
</dbReference>
<protein>
    <submittedName>
        <fullName evidence="13">DUF21 and CBS domain-containingprotein (Mam3)</fullName>
    </submittedName>
</protein>
<accession>A0A179HRP3</accession>
<dbReference type="InterPro" id="IPR044751">
    <property type="entry name" value="Ion_transp-like_CBS"/>
</dbReference>
<feature type="domain" description="CBS" evidence="10">
    <location>
        <begin position="255"/>
        <end position="317"/>
    </location>
</feature>
<evidence type="ECO:0000256" key="9">
    <source>
        <dbReference type="SAM" id="Phobius"/>
    </source>
</evidence>
<feature type="transmembrane region" description="Helical" evidence="9">
    <location>
        <begin position="55"/>
        <end position="79"/>
    </location>
</feature>
<feature type="domain" description="CNNM transmembrane" evidence="11">
    <location>
        <begin position="51"/>
        <end position="236"/>
    </location>
</feature>
<dbReference type="AlphaFoldDB" id="A0A179HRP3"/>
<evidence type="ECO:0000256" key="1">
    <source>
        <dbReference type="ARBA" id="ARBA00004141"/>
    </source>
</evidence>
<dbReference type="PANTHER" id="PTHR12064:SF97">
    <property type="entry name" value="METAL TRANSPORTER CNNM-5"/>
    <property type="match status" value="1"/>
</dbReference>
<dbReference type="GeneID" id="28886092"/>
<feature type="region of interest" description="Disordered" evidence="8">
    <location>
        <begin position="468"/>
        <end position="492"/>
    </location>
</feature>
<dbReference type="InterPro" id="IPR045095">
    <property type="entry name" value="ACDP"/>
</dbReference>
<evidence type="ECO:0000256" key="5">
    <source>
        <dbReference type="ARBA" id="ARBA00023136"/>
    </source>
</evidence>
<dbReference type="SUPFAM" id="SSF54631">
    <property type="entry name" value="CBS-domain pair"/>
    <property type="match status" value="1"/>
</dbReference>
<comment type="caution">
    <text evidence="14">The sequence shown here is derived from an EMBL/GenBank/DDBJ whole genome shotgun (WGS) entry which is preliminary data.</text>
</comment>
<dbReference type="InterPro" id="IPR000644">
    <property type="entry name" value="CBS_dom"/>
</dbReference>
<feature type="compositionally biased region" description="Basic and acidic residues" evidence="8">
    <location>
        <begin position="595"/>
        <end position="604"/>
    </location>
</feature>
<dbReference type="EMBL" id="JAWRVI010000021">
    <property type="protein sequence ID" value="KAK4089110.1"/>
    <property type="molecule type" value="Genomic_DNA"/>
</dbReference>
<dbReference type="Pfam" id="PF01595">
    <property type="entry name" value="CNNM"/>
    <property type="match status" value="1"/>
</dbReference>
<dbReference type="GO" id="GO:0005737">
    <property type="term" value="C:cytoplasm"/>
    <property type="evidence" value="ECO:0007669"/>
    <property type="project" value="TreeGrafter"/>
</dbReference>
<reference evidence="12" key="2">
    <citation type="submission" date="2023-11" db="EMBL/GenBank/DDBJ databases">
        <authorList>
            <person name="Beijen E."/>
            <person name="Ohm R.A."/>
        </authorList>
    </citation>
    <scope>NUCLEOTIDE SEQUENCE</scope>
    <source>
        <strain evidence="12">CBS 150709</strain>
    </source>
</reference>
<dbReference type="PANTHER" id="PTHR12064">
    <property type="entry name" value="METAL TRANSPORTER CNNM"/>
    <property type="match status" value="1"/>
</dbReference>
<keyword evidence="5 7" id="KW-0472">Membrane</keyword>
<dbReference type="InterPro" id="IPR046342">
    <property type="entry name" value="CBS_dom_sf"/>
</dbReference>
<dbReference type="FunFam" id="3.10.580.10:FF:000006">
    <property type="entry name" value="DUF21 and CBS domain protein"/>
    <property type="match status" value="1"/>
</dbReference>
<keyword evidence="2 7" id="KW-0812">Transmembrane</keyword>
<evidence type="ECO:0000259" key="10">
    <source>
        <dbReference type="PROSITE" id="PS51371"/>
    </source>
</evidence>
<reference evidence="12 16" key="3">
    <citation type="journal article" date="2024" name="Microbiol. Resour. Announc.">
        <title>Genome annotations for the ascomycete fungi Trichoderma harzianum, Trichoderma aggressivum, and Purpureocillium lilacinum.</title>
        <authorList>
            <person name="Beijen E.P.W."/>
            <person name="Ohm R.A."/>
        </authorList>
    </citation>
    <scope>NUCLEOTIDE SEQUENCE [LARGE SCALE GENOMIC DNA]</scope>
    <source>
        <strain evidence="12 16">CBS 150709</strain>
    </source>
</reference>
<name>A0A179HRP3_PURLI</name>
<gene>
    <name evidence="12" type="ORF">Purlil1_6543</name>
    <name evidence="13" type="ORF">VFPBJ_04765</name>
    <name evidence="14" type="ORF">VFPFJ_03961</name>
</gene>
<evidence type="ECO:0000256" key="4">
    <source>
        <dbReference type="ARBA" id="ARBA00022989"/>
    </source>
</evidence>